<protein>
    <recommendedName>
        <fullName evidence="2">Phosphoesterase</fullName>
        <ecNumber evidence="2">3.1.4.-</ecNumber>
    </recommendedName>
</protein>
<dbReference type="InterPro" id="IPR024654">
    <property type="entry name" value="Calcineurin-like_PHP_lpxH"/>
</dbReference>
<dbReference type="GO" id="GO:0046872">
    <property type="term" value="F:metal ion binding"/>
    <property type="evidence" value="ECO:0007669"/>
    <property type="project" value="UniProtKB-KW"/>
</dbReference>
<gene>
    <name evidence="4" type="ORF">TST_1772</name>
</gene>
<comment type="similarity">
    <text evidence="1 2">Belongs to the metallophosphoesterase superfamily. YfcE family.</text>
</comment>
<name>A0A0S3QW60_THET7</name>
<dbReference type="NCBIfam" id="TIGR00040">
    <property type="entry name" value="yfcE"/>
    <property type="match status" value="1"/>
</dbReference>
<keyword evidence="5" id="KW-1185">Reference proteome</keyword>
<sequence>MLLGILSDTHDHLDNVKKALELFKERNVDIVVHCGDIISPFCLDFLNQSGLEWLGVLGNNDGEVEILLKRADGRLSKEPKEIELEGKKILIKHYHHFVDEVARSGKYDLILYGHTHQVRVDKLGATLVVNPGECCGWLTKKPTVAIVNLEKMEAEIVEL</sequence>
<dbReference type="EMBL" id="AP013035">
    <property type="protein sequence ID" value="BAT72556.1"/>
    <property type="molecule type" value="Genomic_DNA"/>
</dbReference>
<evidence type="ECO:0000256" key="1">
    <source>
        <dbReference type="ARBA" id="ARBA00008950"/>
    </source>
</evidence>
<dbReference type="InterPro" id="IPR000979">
    <property type="entry name" value="Phosphodiesterase_MJ0936/Vps29"/>
</dbReference>
<dbReference type="EC" id="3.1.4.-" evidence="2"/>
<dbReference type="GO" id="GO:0016787">
    <property type="term" value="F:hydrolase activity"/>
    <property type="evidence" value="ECO:0007669"/>
    <property type="project" value="UniProtKB-UniRule"/>
</dbReference>
<reference evidence="5" key="1">
    <citation type="journal article" date="2018" name="Science">
        <title>A primordial and reversible TCA cycle in a facultatively chemolithoautotrophic thermophile.</title>
        <authorList>
            <person name="Nunoura T."/>
            <person name="Chikaraishi Y."/>
            <person name="Izaki R."/>
            <person name="Suwa T."/>
            <person name="Sato T."/>
            <person name="Harada T."/>
            <person name="Mori K."/>
            <person name="Kato Y."/>
            <person name="Miyazaki M."/>
            <person name="Shimamura S."/>
            <person name="Yanagawa K."/>
            <person name="Shuto A."/>
            <person name="Ohkouchi N."/>
            <person name="Fujita N."/>
            <person name="Takaki Y."/>
            <person name="Atomi H."/>
            <person name="Takai K."/>
        </authorList>
    </citation>
    <scope>NUCLEOTIDE SEQUENCE [LARGE SCALE GENOMIC DNA]</scope>
    <source>
        <strain evidence="5">DSM 17441 / JCM 13301 / NBRC 103674 / ABI70S6</strain>
    </source>
</reference>
<dbReference type="STRING" id="1298851.TST_1772"/>
<dbReference type="KEGG" id="ttk:TST_1772"/>
<proteinExistence type="inferred from homology"/>
<dbReference type="SUPFAM" id="SSF56300">
    <property type="entry name" value="Metallo-dependent phosphatases"/>
    <property type="match status" value="1"/>
</dbReference>
<evidence type="ECO:0000313" key="5">
    <source>
        <dbReference type="Proteomes" id="UP000063234"/>
    </source>
</evidence>
<organism evidence="4 5">
    <name type="scientific">Thermosulfidibacter takaii (strain DSM 17441 / JCM 13301 / NBRC 103674 / ABI70S6)</name>
    <dbReference type="NCBI Taxonomy" id="1298851"/>
    <lineage>
        <taxon>Bacteria</taxon>
        <taxon>Pseudomonadati</taxon>
        <taxon>Thermosulfidibacterota</taxon>
        <taxon>Thermosulfidibacteria</taxon>
        <taxon>Thermosulfidibacterales</taxon>
        <taxon>Thermosulfidibacteraceae</taxon>
    </lineage>
</organism>
<accession>A0A0S3QW60</accession>
<feature type="domain" description="Calcineurin-like phosphoesterase" evidence="3">
    <location>
        <begin position="1"/>
        <end position="151"/>
    </location>
</feature>
<dbReference type="InterPro" id="IPR041802">
    <property type="entry name" value="MPP_YfcE"/>
</dbReference>
<dbReference type="AlphaFoldDB" id="A0A0S3QW60"/>
<evidence type="ECO:0000313" key="4">
    <source>
        <dbReference type="EMBL" id="BAT72556.1"/>
    </source>
</evidence>
<dbReference type="PANTHER" id="PTHR43165">
    <property type="entry name" value="METALLOPHOSPHOESTERASE"/>
    <property type="match status" value="1"/>
</dbReference>
<dbReference type="InterPro" id="IPR053193">
    <property type="entry name" value="MetalloPDE_YfcE-like"/>
</dbReference>
<dbReference type="Proteomes" id="UP000063234">
    <property type="component" value="Chromosome"/>
</dbReference>
<evidence type="ECO:0000256" key="2">
    <source>
        <dbReference type="RuleBase" id="RU362039"/>
    </source>
</evidence>
<comment type="cofactor">
    <cofactor evidence="2">
        <name>a divalent metal cation</name>
        <dbReference type="ChEBI" id="CHEBI:60240"/>
    </cofactor>
</comment>
<keyword evidence="2" id="KW-0479">Metal-binding</keyword>
<dbReference type="InterPro" id="IPR029052">
    <property type="entry name" value="Metallo-depent_PP-like"/>
</dbReference>
<dbReference type="Pfam" id="PF12850">
    <property type="entry name" value="Metallophos_2"/>
    <property type="match status" value="1"/>
</dbReference>
<evidence type="ECO:0000259" key="3">
    <source>
        <dbReference type="Pfam" id="PF12850"/>
    </source>
</evidence>
<dbReference type="CDD" id="cd00841">
    <property type="entry name" value="MPP_YfcE"/>
    <property type="match status" value="1"/>
</dbReference>
<dbReference type="Gene3D" id="3.60.21.10">
    <property type="match status" value="1"/>
</dbReference>
<dbReference type="OrthoDB" id="9800565at2"/>
<dbReference type="PANTHER" id="PTHR43165:SF1">
    <property type="entry name" value="PHOSPHODIESTERASE MJ0936"/>
    <property type="match status" value="1"/>
</dbReference>